<dbReference type="InterPro" id="IPR057810">
    <property type="entry name" value="RBD_ZCCHC3_1st"/>
</dbReference>
<keyword evidence="4" id="KW-1185">Reference proteome</keyword>
<dbReference type="OrthoDB" id="3863715at2759"/>
<organism evidence="4 5">
    <name type="scientific">Xenopus laevis</name>
    <name type="common">African clawed frog</name>
    <dbReference type="NCBI Taxonomy" id="8355"/>
    <lineage>
        <taxon>Eukaryota</taxon>
        <taxon>Metazoa</taxon>
        <taxon>Chordata</taxon>
        <taxon>Craniata</taxon>
        <taxon>Vertebrata</taxon>
        <taxon>Euteleostomi</taxon>
        <taxon>Amphibia</taxon>
        <taxon>Batrachia</taxon>
        <taxon>Anura</taxon>
        <taxon>Pipoidea</taxon>
        <taxon>Pipidae</taxon>
        <taxon>Xenopodinae</taxon>
        <taxon>Xenopus</taxon>
        <taxon>Xenopus</taxon>
    </lineage>
</organism>
<dbReference type="InterPro" id="IPR036875">
    <property type="entry name" value="Znf_CCHC_sf"/>
</dbReference>
<dbReference type="GeneID" id="121399562"/>
<evidence type="ECO:0000259" key="3">
    <source>
        <dbReference type="PROSITE" id="PS50158"/>
    </source>
</evidence>
<feature type="domain" description="CCHC-type" evidence="3">
    <location>
        <begin position="204"/>
        <end position="219"/>
    </location>
</feature>
<dbReference type="RefSeq" id="XP_041436651.1">
    <property type="nucleotide sequence ID" value="XM_041580717.1"/>
</dbReference>
<dbReference type="SMART" id="SM00343">
    <property type="entry name" value="ZnF_C2HC"/>
    <property type="match status" value="3"/>
</dbReference>
<dbReference type="KEGG" id="xla:121399562"/>
<dbReference type="Pfam" id="PF23057">
    <property type="entry name" value="RBD_ZCCHC3_1st"/>
    <property type="match status" value="1"/>
</dbReference>
<gene>
    <name evidence="5" type="primary">LOC121399562</name>
</gene>
<keyword evidence="1" id="KW-0862">Zinc</keyword>
<dbReference type="SUPFAM" id="SSF57756">
    <property type="entry name" value="Retrovirus zinc finger-like domains"/>
    <property type="match status" value="1"/>
</dbReference>
<evidence type="ECO:0000256" key="2">
    <source>
        <dbReference type="SAM" id="MobiDB-lite"/>
    </source>
</evidence>
<protein>
    <submittedName>
        <fullName evidence="5">Zinc finger CCHC domain-containing protein 3-like</fullName>
    </submittedName>
</protein>
<keyword evidence="1" id="KW-0479">Metal-binding</keyword>
<sequence length="399" mass="46094">MTALEGVKIAAGEEVPLFARVRNSMRIISLDPSSEERRLAYVVKIILYDLGKVKKEEILALQDYPRRGIYDVTFIEEKSFLRFLKVMEEKKNEDRLVGFKVLPHFDQEEVVLVVKTYSPVLPLKEITAVLSQYCKRLKFGGKIWNEHGLWTSKYKFSAWFLEKKMPPARVRMGKVNIDVFFSGMPVFCRKCRSYGHVADTCEACKFCGESGHEEKNCTSPKKCNFCFEAGHLYAACPVRKQKMEVVKQDVETKEEVRKVDVMERIDDETLENMDASIDIVSPERVSEKEKIGKRIVVKKKEKKQESKETEEMESQSEDSESSGGGDEESGGSDEESDEGSVEYWKKKSNVELNKYIASWPTEKKSQFGKEMGSLQKLPVPEARKRIFEFMKRYKKKKKK</sequence>
<evidence type="ECO:0000313" key="4">
    <source>
        <dbReference type="Proteomes" id="UP000186698"/>
    </source>
</evidence>
<accession>A0A8J1M5Q5</accession>
<dbReference type="Proteomes" id="UP000186698">
    <property type="component" value="Chromosome 1S"/>
</dbReference>
<dbReference type="Gene3D" id="4.10.60.10">
    <property type="entry name" value="Zinc finger, CCHC-type"/>
    <property type="match status" value="1"/>
</dbReference>
<dbReference type="AlphaFoldDB" id="A0A8J1M5Q5"/>
<dbReference type="GO" id="GO:0002218">
    <property type="term" value="P:activation of innate immune response"/>
    <property type="evidence" value="ECO:0007669"/>
    <property type="project" value="InterPro"/>
</dbReference>
<dbReference type="PANTHER" id="PTHR22639">
    <property type="entry name" value="GAG-RELATED PROTEIN"/>
    <property type="match status" value="1"/>
</dbReference>
<dbReference type="InterPro" id="IPR042509">
    <property type="entry name" value="ZCCHC3"/>
</dbReference>
<evidence type="ECO:0000313" key="5">
    <source>
        <dbReference type="RefSeq" id="XP_041436651.1"/>
    </source>
</evidence>
<feature type="region of interest" description="Disordered" evidence="2">
    <location>
        <begin position="298"/>
        <end position="343"/>
    </location>
</feature>
<feature type="compositionally biased region" description="Acidic residues" evidence="2">
    <location>
        <begin position="310"/>
        <end position="340"/>
    </location>
</feature>
<keyword evidence="1" id="KW-0863">Zinc-finger</keyword>
<dbReference type="PANTHER" id="PTHR22639:SF6">
    <property type="entry name" value="ZINC FINGER CCHC DOMAIN-CONTAINING PROTEIN 3-LIKE"/>
    <property type="match status" value="1"/>
</dbReference>
<dbReference type="GO" id="GO:0008270">
    <property type="term" value="F:zinc ion binding"/>
    <property type="evidence" value="ECO:0007669"/>
    <property type="project" value="UniProtKB-KW"/>
</dbReference>
<evidence type="ECO:0000256" key="1">
    <source>
        <dbReference type="PROSITE-ProRule" id="PRU00047"/>
    </source>
</evidence>
<name>A0A8J1M5Q5_XENLA</name>
<dbReference type="Pfam" id="PF23058">
    <property type="entry name" value="RBD_ZCCHC3_2nd"/>
    <property type="match status" value="1"/>
</dbReference>
<dbReference type="GO" id="GO:0003723">
    <property type="term" value="F:RNA binding"/>
    <property type="evidence" value="ECO:0007669"/>
    <property type="project" value="InterPro"/>
</dbReference>
<reference evidence="5" key="1">
    <citation type="submission" date="2025-08" db="UniProtKB">
        <authorList>
            <consortium name="RefSeq"/>
        </authorList>
    </citation>
    <scope>IDENTIFICATION</scope>
    <source>
        <strain evidence="5">J_2021</strain>
        <tissue evidence="5">Erythrocytes</tissue>
    </source>
</reference>
<dbReference type="InterPro" id="IPR057811">
    <property type="entry name" value="RBD_ZCCHC3_2nd"/>
</dbReference>
<dbReference type="GO" id="GO:0003690">
    <property type="term" value="F:double-stranded DNA binding"/>
    <property type="evidence" value="ECO:0007669"/>
    <property type="project" value="InterPro"/>
</dbReference>
<dbReference type="PROSITE" id="PS50158">
    <property type="entry name" value="ZF_CCHC"/>
    <property type="match status" value="1"/>
</dbReference>
<proteinExistence type="predicted"/>
<dbReference type="InterPro" id="IPR001878">
    <property type="entry name" value="Znf_CCHC"/>
</dbReference>